<dbReference type="AlphaFoldDB" id="A0A810MVY5"/>
<organism evidence="5 6">
    <name type="scientific">Polymorphospora rubra</name>
    <dbReference type="NCBI Taxonomy" id="338584"/>
    <lineage>
        <taxon>Bacteria</taxon>
        <taxon>Bacillati</taxon>
        <taxon>Actinomycetota</taxon>
        <taxon>Actinomycetes</taxon>
        <taxon>Micromonosporales</taxon>
        <taxon>Micromonosporaceae</taxon>
        <taxon>Polymorphospora</taxon>
    </lineage>
</organism>
<proteinExistence type="inferred from homology"/>
<protein>
    <submittedName>
        <fullName evidence="5">Uncharacterized protein</fullName>
    </submittedName>
</protein>
<accession>A0A810MVY5</accession>
<dbReference type="InterPro" id="IPR023296">
    <property type="entry name" value="Glyco_hydro_beta-prop_sf"/>
</dbReference>
<keyword evidence="6" id="KW-1185">Reference proteome</keyword>
<keyword evidence="4" id="KW-0326">Glycosidase</keyword>
<evidence type="ECO:0000313" key="6">
    <source>
        <dbReference type="Proteomes" id="UP000680866"/>
    </source>
</evidence>
<name>A0A810MVY5_9ACTN</name>
<dbReference type="PANTHER" id="PTHR43817:SF1">
    <property type="entry name" value="HYDROLASE, FAMILY 43, PUTATIVE (AFU_ORTHOLOGUE AFUA_3G01660)-RELATED"/>
    <property type="match status" value="1"/>
</dbReference>
<dbReference type="Pfam" id="PF04616">
    <property type="entry name" value="Glyco_hydro_43"/>
    <property type="match status" value="1"/>
</dbReference>
<dbReference type="SUPFAM" id="SSF75005">
    <property type="entry name" value="Arabinanase/levansucrase/invertase"/>
    <property type="match status" value="1"/>
</dbReference>
<dbReference type="InterPro" id="IPR006710">
    <property type="entry name" value="Glyco_hydro_43"/>
</dbReference>
<evidence type="ECO:0000256" key="2">
    <source>
        <dbReference type="ARBA" id="ARBA00022729"/>
    </source>
</evidence>
<evidence type="ECO:0000256" key="4">
    <source>
        <dbReference type="ARBA" id="ARBA00023295"/>
    </source>
</evidence>
<dbReference type="EMBL" id="AP023359">
    <property type="protein sequence ID" value="BCJ64704.1"/>
    <property type="molecule type" value="Genomic_DNA"/>
</dbReference>
<dbReference type="PANTHER" id="PTHR43817">
    <property type="entry name" value="GLYCOSYL HYDROLASE"/>
    <property type="match status" value="1"/>
</dbReference>
<evidence type="ECO:0000256" key="1">
    <source>
        <dbReference type="ARBA" id="ARBA00009865"/>
    </source>
</evidence>
<reference evidence="5" key="1">
    <citation type="submission" date="2020-08" db="EMBL/GenBank/DDBJ databases">
        <title>Whole genome shotgun sequence of Polymorphospora rubra NBRC 101157.</title>
        <authorList>
            <person name="Komaki H."/>
            <person name="Tamura T."/>
        </authorList>
    </citation>
    <scope>NUCLEOTIDE SEQUENCE</scope>
    <source>
        <strain evidence="5">NBRC 101157</strain>
    </source>
</reference>
<comment type="similarity">
    <text evidence="1">Belongs to the glycosyl hydrolase 43 family.</text>
</comment>
<evidence type="ECO:0000313" key="5">
    <source>
        <dbReference type="EMBL" id="BCJ64704.1"/>
    </source>
</evidence>
<dbReference type="Proteomes" id="UP000680866">
    <property type="component" value="Chromosome"/>
</dbReference>
<gene>
    <name evidence="5" type="ORF">Prubr_17250</name>
</gene>
<evidence type="ECO:0000256" key="3">
    <source>
        <dbReference type="ARBA" id="ARBA00022801"/>
    </source>
</evidence>
<keyword evidence="3" id="KW-0378">Hydrolase</keyword>
<sequence length="116" mass="12431">MIVYSASACWGPDYKLGLLTLTGSNPLNPSSWTKHPTPVFQRSDANGVYAPGHNGFFKSPDGTEDWIVYHANDSAGGGCDMNRSTRAQKFTWNADGTPNFGTPVRLGVQLPAPSGE</sequence>
<keyword evidence="2" id="KW-0732">Signal</keyword>
<dbReference type="GO" id="GO:0004553">
    <property type="term" value="F:hydrolase activity, hydrolyzing O-glycosyl compounds"/>
    <property type="evidence" value="ECO:0007669"/>
    <property type="project" value="InterPro"/>
</dbReference>
<dbReference type="KEGG" id="pry:Prubr_17250"/>
<dbReference type="GO" id="GO:0005975">
    <property type="term" value="P:carbohydrate metabolic process"/>
    <property type="evidence" value="ECO:0007669"/>
    <property type="project" value="InterPro"/>
</dbReference>
<dbReference type="Gene3D" id="2.115.10.20">
    <property type="entry name" value="Glycosyl hydrolase domain, family 43"/>
    <property type="match status" value="1"/>
</dbReference>